<organism evidence="3 4">
    <name type="scientific">Streptomyces rectiviolaceus</name>
    <dbReference type="NCBI Taxonomy" id="332591"/>
    <lineage>
        <taxon>Bacteria</taxon>
        <taxon>Bacillati</taxon>
        <taxon>Actinomycetota</taxon>
        <taxon>Actinomycetes</taxon>
        <taxon>Kitasatosporales</taxon>
        <taxon>Streptomycetaceae</taxon>
        <taxon>Streptomyces</taxon>
    </lineage>
</organism>
<keyword evidence="4" id="KW-1185">Reference proteome</keyword>
<gene>
    <name evidence="3" type="ORF">GCM10010449_33880</name>
</gene>
<sequence>MRRTTTALLATCLALGVAGCSGSDGDGKAAAPAKTTVTATPTATPSLSQAEIKRQCSVAVAEAAPEWDDWNFNTGKWQDDPRTPDVCQGLADKENRPRGNREFMDALIDGLDMADDPRAEQ</sequence>
<comment type="caution">
    <text evidence="3">The sequence shown here is derived from an EMBL/GenBank/DDBJ whole genome shotgun (WGS) entry which is preliminary data.</text>
</comment>
<dbReference type="PROSITE" id="PS51257">
    <property type="entry name" value="PROKAR_LIPOPROTEIN"/>
    <property type="match status" value="1"/>
</dbReference>
<reference evidence="4" key="1">
    <citation type="journal article" date="2019" name="Int. J. Syst. Evol. Microbiol.">
        <title>The Global Catalogue of Microorganisms (GCM) 10K type strain sequencing project: providing services to taxonomists for standard genome sequencing and annotation.</title>
        <authorList>
            <consortium name="The Broad Institute Genomics Platform"/>
            <consortium name="The Broad Institute Genome Sequencing Center for Infectious Disease"/>
            <person name="Wu L."/>
            <person name="Ma J."/>
        </authorList>
    </citation>
    <scope>NUCLEOTIDE SEQUENCE [LARGE SCALE GENOMIC DNA]</scope>
    <source>
        <strain evidence="4">JCM 9092</strain>
    </source>
</reference>
<feature type="compositionally biased region" description="Low complexity" evidence="1">
    <location>
        <begin position="28"/>
        <end position="45"/>
    </location>
</feature>
<feature type="region of interest" description="Disordered" evidence="1">
    <location>
        <begin position="22"/>
        <end position="50"/>
    </location>
</feature>
<keyword evidence="2" id="KW-0732">Signal</keyword>
<dbReference type="Proteomes" id="UP001501637">
    <property type="component" value="Unassembled WGS sequence"/>
</dbReference>
<evidence type="ECO:0000313" key="3">
    <source>
        <dbReference type="EMBL" id="GAA3108363.1"/>
    </source>
</evidence>
<dbReference type="RefSeq" id="WP_344521792.1">
    <property type="nucleotide sequence ID" value="NZ_BAAAUG010000053.1"/>
</dbReference>
<feature type="chain" id="PRO_5047397545" description="Lipoprotein" evidence="2">
    <location>
        <begin position="24"/>
        <end position="121"/>
    </location>
</feature>
<evidence type="ECO:0000256" key="2">
    <source>
        <dbReference type="SAM" id="SignalP"/>
    </source>
</evidence>
<evidence type="ECO:0008006" key="5">
    <source>
        <dbReference type="Google" id="ProtNLM"/>
    </source>
</evidence>
<name>A0ABP6MKB5_9ACTN</name>
<dbReference type="EMBL" id="BAAAUG010000053">
    <property type="protein sequence ID" value="GAA3108363.1"/>
    <property type="molecule type" value="Genomic_DNA"/>
</dbReference>
<protein>
    <recommendedName>
        <fullName evidence="5">Lipoprotein</fullName>
    </recommendedName>
</protein>
<evidence type="ECO:0000313" key="4">
    <source>
        <dbReference type="Proteomes" id="UP001501637"/>
    </source>
</evidence>
<accession>A0ABP6MKB5</accession>
<feature type="signal peptide" evidence="2">
    <location>
        <begin position="1"/>
        <end position="23"/>
    </location>
</feature>
<proteinExistence type="predicted"/>
<evidence type="ECO:0000256" key="1">
    <source>
        <dbReference type="SAM" id="MobiDB-lite"/>
    </source>
</evidence>